<dbReference type="AlphaFoldDB" id="A0A0D2DKH0"/>
<accession>A0A0D2DKH0</accession>
<proteinExistence type="predicted"/>
<dbReference type="RefSeq" id="XP_016256460.1">
    <property type="nucleotide sequence ID" value="XM_016413150.1"/>
</dbReference>
<protein>
    <recommendedName>
        <fullName evidence="3">Protein kinase domain-containing protein</fullName>
    </recommendedName>
</protein>
<organism evidence="1 2">
    <name type="scientific">Exophiala oligosperma</name>
    <dbReference type="NCBI Taxonomy" id="215243"/>
    <lineage>
        <taxon>Eukaryota</taxon>
        <taxon>Fungi</taxon>
        <taxon>Dikarya</taxon>
        <taxon>Ascomycota</taxon>
        <taxon>Pezizomycotina</taxon>
        <taxon>Eurotiomycetes</taxon>
        <taxon>Chaetothyriomycetidae</taxon>
        <taxon>Chaetothyriales</taxon>
        <taxon>Herpotrichiellaceae</taxon>
        <taxon>Exophiala</taxon>
    </lineage>
</organism>
<keyword evidence="2" id="KW-1185">Reference proteome</keyword>
<evidence type="ECO:0008006" key="3">
    <source>
        <dbReference type="Google" id="ProtNLM"/>
    </source>
</evidence>
<dbReference type="STRING" id="215243.A0A0D2DKH0"/>
<sequence length="196" mass="22161">MEKGIVCVKASMPIYLDRHPLHDYEPVSRTAHTWIGMHRQRACRQFAVVQEVRQSVLPSFRKLVDMAHPNVIRPLALYIAAETFVAYEHEHVELDIFDTIPLSIKEVASAMSHTMTAVRYLLSLGISFRIGGIRLAVNGVVKIILDWDFEATVGGNTSKANLSYVAVHLSEIMRTLGPGRGITWARRSSRKHEDRE</sequence>
<evidence type="ECO:0000313" key="2">
    <source>
        <dbReference type="Proteomes" id="UP000053342"/>
    </source>
</evidence>
<dbReference type="HOGENOM" id="CLU_1390245_0_0_1"/>
<evidence type="ECO:0000313" key="1">
    <source>
        <dbReference type="EMBL" id="KIW36244.1"/>
    </source>
</evidence>
<dbReference type="Proteomes" id="UP000053342">
    <property type="component" value="Unassembled WGS sequence"/>
</dbReference>
<dbReference type="OrthoDB" id="5152837at2759"/>
<name>A0A0D2DKH0_9EURO</name>
<reference evidence="1 2" key="1">
    <citation type="submission" date="2015-01" db="EMBL/GenBank/DDBJ databases">
        <title>The Genome Sequence of Exophiala oligosperma CBS72588.</title>
        <authorList>
            <consortium name="The Broad Institute Genomics Platform"/>
            <person name="Cuomo C."/>
            <person name="de Hoog S."/>
            <person name="Gorbushina A."/>
            <person name="Stielow B."/>
            <person name="Teixiera M."/>
            <person name="Abouelleil A."/>
            <person name="Chapman S.B."/>
            <person name="Priest M."/>
            <person name="Young S.K."/>
            <person name="Wortman J."/>
            <person name="Nusbaum C."/>
            <person name="Birren B."/>
        </authorList>
    </citation>
    <scope>NUCLEOTIDE SEQUENCE [LARGE SCALE GENOMIC DNA]</scope>
    <source>
        <strain evidence="1 2">CBS 72588</strain>
    </source>
</reference>
<gene>
    <name evidence="1" type="ORF">PV06_11465</name>
</gene>
<dbReference type="EMBL" id="KN847365">
    <property type="protein sequence ID" value="KIW36244.1"/>
    <property type="molecule type" value="Genomic_DNA"/>
</dbReference>
<dbReference type="VEuPathDB" id="FungiDB:PV06_11465"/>
<dbReference type="GeneID" id="27363539"/>